<feature type="region of interest" description="Disordered" evidence="2">
    <location>
        <begin position="1"/>
        <end position="46"/>
    </location>
</feature>
<dbReference type="Proteomes" id="UP000529637">
    <property type="component" value="Unassembled WGS sequence"/>
</dbReference>
<keyword evidence="1" id="KW-0133">Cell shape</keyword>
<accession>A0A7Y6NJ68</accession>
<keyword evidence="5" id="KW-1185">Reference proteome</keyword>
<gene>
    <name evidence="4" type="ORF">HQN59_00100</name>
</gene>
<evidence type="ECO:0000259" key="3">
    <source>
        <dbReference type="PROSITE" id="PS52029"/>
    </source>
</evidence>
<dbReference type="GO" id="GO:0008360">
    <property type="term" value="P:regulation of cell shape"/>
    <property type="evidence" value="ECO:0007669"/>
    <property type="project" value="UniProtKB-UniRule"/>
</dbReference>
<evidence type="ECO:0000313" key="5">
    <source>
        <dbReference type="Proteomes" id="UP000529637"/>
    </source>
</evidence>
<evidence type="ECO:0000256" key="1">
    <source>
        <dbReference type="PROSITE-ProRule" id="PRU01373"/>
    </source>
</evidence>
<reference evidence="4 5" key="1">
    <citation type="submission" date="2020-06" db="EMBL/GenBank/DDBJ databases">
        <title>Schlegella sp. ID0723 isolated from air conditioner.</title>
        <authorList>
            <person name="Kim D.Y."/>
            <person name="Kim D.-U."/>
        </authorList>
    </citation>
    <scope>NUCLEOTIDE SEQUENCE [LARGE SCALE GENOMIC DNA]</scope>
    <source>
        <strain evidence="4 5">ID0723</strain>
    </source>
</reference>
<proteinExistence type="predicted"/>
<organism evidence="4 5">
    <name type="scientific">Piscinibacter koreensis</name>
    <dbReference type="NCBI Taxonomy" id="2742824"/>
    <lineage>
        <taxon>Bacteria</taxon>
        <taxon>Pseudomonadati</taxon>
        <taxon>Pseudomonadota</taxon>
        <taxon>Betaproteobacteria</taxon>
        <taxon>Burkholderiales</taxon>
        <taxon>Sphaerotilaceae</taxon>
        <taxon>Piscinibacter</taxon>
    </lineage>
</organism>
<comment type="caution">
    <text evidence="4">The sequence shown here is derived from an EMBL/GenBank/DDBJ whole genome shotgun (WGS) entry which is preliminary data.</text>
</comment>
<keyword evidence="1" id="KW-0961">Cell wall biogenesis/degradation</keyword>
<dbReference type="PROSITE" id="PS52029">
    <property type="entry name" value="LD_TPASE"/>
    <property type="match status" value="1"/>
</dbReference>
<protein>
    <submittedName>
        <fullName evidence="4">L,D-transpeptidase</fullName>
    </submittedName>
</protein>
<feature type="active site" description="Proton donor/acceptor" evidence="1">
    <location>
        <position position="155"/>
    </location>
</feature>
<evidence type="ECO:0000256" key="2">
    <source>
        <dbReference type="SAM" id="MobiDB-lite"/>
    </source>
</evidence>
<dbReference type="AlphaFoldDB" id="A0A7Y6NJ68"/>
<dbReference type="GO" id="GO:0009252">
    <property type="term" value="P:peptidoglycan biosynthetic process"/>
    <property type="evidence" value="ECO:0007669"/>
    <property type="project" value="UniProtKB-KW"/>
</dbReference>
<evidence type="ECO:0000313" key="4">
    <source>
        <dbReference type="EMBL" id="NUZ04152.1"/>
    </source>
</evidence>
<dbReference type="GO" id="GO:0016740">
    <property type="term" value="F:transferase activity"/>
    <property type="evidence" value="ECO:0007669"/>
    <property type="project" value="InterPro"/>
</dbReference>
<dbReference type="InterPro" id="IPR005490">
    <property type="entry name" value="LD_TPept_cat_dom"/>
</dbReference>
<keyword evidence="1" id="KW-0573">Peptidoglycan synthesis</keyword>
<dbReference type="GO" id="GO:0071555">
    <property type="term" value="P:cell wall organization"/>
    <property type="evidence" value="ECO:0007669"/>
    <property type="project" value="UniProtKB-UniRule"/>
</dbReference>
<comment type="pathway">
    <text evidence="1">Cell wall biogenesis; peptidoglycan biosynthesis.</text>
</comment>
<sequence>MLASTYAPDARPAPATASIGRTIGAAPAARPAEAPRRSPRVADFGQEPLSDDARAIASWVVDAADNRGLPFAIVDKVNARVAVFNPDGRIAASTPALLGLARGDDSVPGIGERKISDIKPHERTTPAGRFVAEIGVNANGEDILWVDYDAAVSMHRVRNGNKAERRLQRLATATVADNRISYGCINLPVAFYEQYIKRLFEARGGIVYVLPETRPVLAQFGAYRVASATP</sequence>
<feature type="domain" description="L,D-TPase catalytic" evidence="3">
    <location>
        <begin position="70"/>
        <end position="210"/>
    </location>
</feature>
<dbReference type="EMBL" id="JABWMJ010000001">
    <property type="protein sequence ID" value="NUZ04152.1"/>
    <property type="molecule type" value="Genomic_DNA"/>
</dbReference>
<name>A0A7Y6NJ68_9BURK</name>
<feature type="active site" description="Nucleophile" evidence="1">
    <location>
        <position position="184"/>
    </location>
</feature>